<dbReference type="PROSITE" id="PS51841">
    <property type="entry name" value="LTD"/>
    <property type="match status" value="1"/>
</dbReference>
<dbReference type="InterPro" id="IPR044925">
    <property type="entry name" value="His-Me_finger_sf"/>
</dbReference>
<dbReference type="InterPro" id="IPR003961">
    <property type="entry name" value="FN3_dom"/>
</dbReference>
<dbReference type="Pfam" id="PF00629">
    <property type="entry name" value="MAM"/>
    <property type="match status" value="1"/>
</dbReference>
<sequence>MLINFKSQNFIRGIILLLLMGLIHPLQAQIPAGYYDAANGKTGEQLKAALNDIISGHTTYPYSSSSTDVWDILKEADRDPNNSANVIGIYSGFSMDATAEYNNGDGWNREHVWAKSRGDFGTSEGAGTDCHHLAVADISTNGARGNMNFDYGDTYYVDTQGFYSGSTLSKTSSTADVWEPRDEVKGDVARMIFYMATRYEGENGEPDLELTESLLSGTDKSPYHGKLSVLLEWHQQDPVSATEIQRNDIIYSYQNNRNPFIDHPEYVCEIYSCSTSGGNNAPYFTSSPVTSVAAGTNYSYSITTTDPEGDNVNISASLLPTWMSFTDNGNGTAIISGSTQTSGDYSVSLNVSDASASNAQNFTVSVTSSGGGTGTASELIFSEYIEGSSYNKGLEIANFTGSSVDLSAYSIMKQTNGSGSWTGELSLSGSIANGDVFVVVNSNAASAMQTEADLISSSAALSFNGNDPIGLFKNGQLIDVIGNFNSSSSFGQNTTLVRGETVTEPTTTYSTSEWDGYASDTFSFLGSHSIAGSGGGDTEAPSTPSNLLVSNVTETSFDLSWDTSTDNLGVDQYVIYLDGSFYANSISTTATVNGLSVSTNYVVNISAQDAAGNESNQSSNVGVTTSAPLPSLDCQSSINSFPYQQGFENGNDWVQSISDDFDWTVNSGATGSSNTGPSSAYEGNYYFYVEASSPNYSYKTATIESPCFDLSNENQASFNFNYHMYGASNMGSLMLQVTTDGDNWSTLWSKSGNQGTSWQAENIDLSAYLGETIKLRVVGQTSDTWQGDMAIDNLELSTAQPVVETTLNLSLTFDNYPEETTWEILAGSTVIAEGGPYGNYADGSTINVSITVPEGCYDFNIYDSYGDGICCSYGSGSFTLSNGNNVIVSGGSFGSGESTNFCVGNNLRSLTRTESISSEIESAGFNVYPNPAITELEIFTGKMDATAYQIISLSGKIEQSGNLNAKSSTIDVTNLESGLYVLKVLDSENVVVKKIMVK</sequence>
<dbReference type="SUPFAM" id="SSF49313">
    <property type="entry name" value="Cadherin-like"/>
    <property type="match status" value="1"/>
</dbReference>
<organism evidence="7 8">
    <name type="scientific">Marivirga salinarum</name>
    <dbReference type="NCBI Taxonomy" id="3059078"/>
    <lineage>
        <taxon>Bacteria</taxon>
        <taxon>Pseudomonadati</taxon>
        <taxon>Bacteroidota</taxon>
        <taxon>Cytophagia</taxon>
        <taxon>Cytophagales</taxon>
        <taxon>Marivirgaceae</taxon>
        <taxon>Marivirga</taxon>
    </lineage>
</organism>
<dbReference type="SUPFAM" id="SSF49265">
    <property type="entry name" value="Fibronectin type III"/>
    <property type="match status" value="1"/>
</dbReference>
<dbReference type="Gene3D" id="2.60.40.10">
    <property type="entry name" value="Immunoglobulins"/>
    <property type="match status" value="2"/>
</dbReference>
<dbReference type="CDD" id="cd06263">
    <property type="entry name" value="MAM"/>
    <property type="match status" value="1"/>
</dbReference>
<dbReference type="Pfam" id="PF18962">
    <property type="entry name" value="Por_Secre_tail"/>
    <property type="match status" value="1"/>
</dbReference>
<dbReference type="GO" id="GO:0016020">
    <property type="term" value="C:membrane"/>
    <property type="evidence" value="ECO:0007669"/>
    <property type="project" value="InterPro"/>
</dbReference>
<evidence type="ECO:0000313" key="7">
    <source>
        <dbReference type="EMBL" id="WMN12354.1"/>
    </source>
</evidence>
<gene>
    <name evidence="7" type="ORF">QYS49_33330</name>
</gene>
<dbReference type="PANTHER" id="PTHR33607">
    <property type="entry name" value="ENDONUCLEASE-1"/>
    <property type="match status" value="1"/>
</dbReference>
<dbReference type="GO" id="GO:0005509">
    <property type="term" value="F:calcium ion binding"/>
    <property type="evidence" value="ECO:0007669"/>
    <property type="project" value="InterPro"/>
</dbReference>
<dbReference type="GO" id="GO:0005975">
    <property type="term" value="P:carbohydrate metabolic process"/>
    <property type="evidence" value="ECO:0007669"/>
    <property type="project" value="UniProtKB-ARBA"/>
</dbReference>
<feature type="domain" description="LTD" evidence="6">
    <location>
        <begin position="362"/>
        <end position="511"/>
    </location>
</feature>
<evidence type="ECO:0000259" key="6">
    <source>
        <dbReference type="PROSITE" id="PS51841"/>
    </source>
</evidence>
<dbReference type="PROSITE" id="PS50060">
    <property type="entry name" value="MAM_2"/>
    <property type="match status" value="1"/>
</dbReference>
<keyword evidence="2" id="KW-0540">Nuclease</keyword>
<dbReference type="InterPro" id="IPR026444">
    <property type="entry name" value="Secre_tail"/>
</dbReference>
<dbReference type="RefSeq" id="WP_308350336.1">
    <property type="nucleotide sequence ID" value="NZ_CP129971.1"/>
</dbReference>
<dbReference type="InterPro" id="IPR000998">
    <property type="entry name" value="MAM_dom"/>
</dbReference>
<dbReference type="GO" id="GO:0004519">
    <property type="term" value="F:endonuclease activity"/>
    <property type="evidence" value="ECO:0007669"/>
    <property type="project" value="UniProtKB-KW"/>
</dbReference>
<name>A0AA51NCD1_9BACT</name>
<evidence type="ECO:0000256" key="2">
    <source>
        <dbReference type="ARBA" id="ARBA00022722"/>
    </source>
</evidence>
<evidence type="ECO:0000256" key="3">
    <source>
        <dbReference type="ARBA" id="ARBA00022801"/>
    </source>
</evidence>
<comment type="similarity">
    <text evidence="1">Belongs to the EndA/NucM nuclease family.</text>
</comment>
<accession>A0AA51NCD1</accession>
<reference evidence="7 8" key="1">
    <citation type="submission" date="2023-08" db="EMBL/GenBank/DDBJ databases">
        <title>Comparative genomics and taxonomic characterization of three novel marine species of genus Marivirga.</title>
        <authorList>
            <person name="Muhammad N."/>
            <person name="Kim S.-G."/>
        </authorList>
    </citation>
    <scope>NUCLEOTIDE SEQUENCE [LARGE SCALE GENOMIC DNA]</scope>
    <source>
        <strain evidence="7 8">BDSF4-3</strain>
    </source>
</reference>
<keyword evidence="7" id="KW-0255">Endonuclease</keyword>
<keyword evidence="8" id="KW-1185">Reference proteome</keyword>
<evidence type="ECO:0000259" key="5">
    <source>
        <dbReference type="PROSITE" id="PS50853"/>
    </source>
</evidence>
<dbReference type="AlphaFoldDB" id="A0AA51NCD1"/>
<protein>
    <submittedName>
        <fullName evidence="7">Endonuclease</fullName>
    </submittedName>
</protein>
<feature type="domain" description="MAM" evidence="4">
    <location>
        <begin position="647"/>
        <end position="805"/>
    </location>
</feature>
<evidence type="ECO:0000256" key="1">
    <source>
        <dbReference type="ARBA" id="ARBA00006429"/>
    </source>
</evidence>
<dbReference type="Proteomes" id="UP001230496">
    <property type="component" value="Chromosome"/>
</dbReference>
<feature type="domain" description="Fibronectin type-III" evidence="5">
    <location>
        <begin position="543"/>
        <end position="628"/>
    </location>
</feature>
<dbReference type="InterPro" id="IPR001322">
    <property type="entry name" value="Lamin_tail_dom"/>
</dbReference>
<dbReference type="InterPro" id="IPR015919">
    <property type="entry name" value="Cadherin-like_sf"/>
</dbReference>
<dbReference type="EMBL" id="CP129971">
    <property type="protein sequence ID" value="WMN12354.1"/>
    <property type="molecule type" value="Genomic_DNA"/>
</dbReference>
<evidence type="ECO:0000259" key="4">
    <source>
        <dbReference type="PROSITE" id="PS50060"/>
    </source>
</evidence>
<dbReference type="SMART" id="SM00137">
    <property type="entry name" value="MAM"/>
    <property type="match status" value="1"/>
</dbReference>
<dbReference type="Gene3D" id="2.60.120.200">
    <property type="match status" value="1"/>
</dbReference>
<proteinExistence type="inferred from homology"/>
<dbReference type="CDD" id="cd00063">
    <property type="entry name" value="FN3"/>
    <property type="match status" value="1"/>
</dbReference>
<dbReference type="Pfam" id="PF00932">
    <property type="entry name" value="LTD"/>
    <property type="match status" value="1"/>
</dbReference>
<dbReference type="PROSITE" id="PS50853">
    <property type="entry name" value="FN3"/>
    <property type="match status" value="1"/>
</dbReference>
<dbReference type="SMART" id="SM00060">
    <property type="entry name" value="FN3"/>
    <property type="match status" value="1"/>
</dbReference>
<dbReference type="Pfam" id="PF00041">
    <property type="entry name" value="fn3"/>
    <property type="match status" value="1"/>
</dbReference>
<evidence type="ECO:0000313" key="8">
    <source>
        <dbReference type="Proteomes" id="UP001230496"/>
    </source>
</evidence>
<dbReference type="GO" id="GO:0004553">
    <property type="term" value="F:hydrolase activity, hydrolyzing O-glycosyl compounds"/>
    <property type="evidence" value="ECO:0007669"/>
    <property type="project" value="UniProtKB-ARBA"/>
</dbReference>
<dbReference type="Pfam" id="PF04231">
    <property type="entry name" value="Endonuclease_1"/>
    <property type="match status" value="1"/>
</dbReference>
<dbReference type="NCBIfam" id="TIGR04183">
    <property type="entry name" value="Por_Secre_tail"/>
    <property type="match status" value="1"/>
</dbReference>
<dbReference type="PANTHER" id="PTHR33607:SF2">
    <property type="entry name" value="ENDONUCLEASE-1"/>
    <property type="match status" value="1"/>
</dbReference>
<dbReference type="KEGG" id="msaa:QYS49_33330"/>
<dbReference type="InterPro" id="IPR036116">
    <property type="entry name" value="FN3_sf"/>
</dbReference>
<dbReference type="SUPFAM" id="SSF54060">
    <property type="entry name" value="His-Me finger endonucleases"/>
    <property type="match status" value="1"/>
</dbReference>
<dbReference type="SUPFAM" id="SSF49899">
    <property type="entry name" value="Concanavalin A-like lectins/glucanases"/>
    <property type="match status" value="1"/>
</dbReference>
<dbReference type="InterPro" id="IPR007346">
    <property type="entry name" value="Endonuclease-I"/>
</dbReference>
<keyword evidence="3" id="KW-0378">Hydrolase</keyword>
<dbReference type="InterPro" id="IPR013320">
    <property type="entry name" value="ConA-like_dom_sf"/>
</dbReference>
<dbReference type="InterPro" id="IPR013783">
    <property type="entry name" value="Ig-like_fold"/>
</dbReference>